<reference evidence="1" key="1">
    <citation type="journal article" date="2015" name="Nature">
        <title>Complex archaea that bridge the gap between prokaryotes and eukaryotes.</title>
        <authorList>
            <person name="Spang A."/>
            <person name="Saw J.H."/>
            <person name="Jorgensen S.L."/>
            <person name="Zaremba-Niedzwiedzka K."/>
            <person name="Martijn J."/>
            <person name="Lind A.E."/>
            <person name="van Eijk R."/>
            <person name="Schleper C."/>
            <person name="Guy L."/>
            <person name="Ettema T.J."/>
        </authorList>
    </citation>
    <scope>NUCLEOTIDE SEQUENCE</scope>
</reference>
<gene>
    <name evidence="1" type="ORF">LCGC14_0140820</name>
</gene>
<evidence type="ECO:0000313" key="1">
    <source>
        <dbReference type="EMBL" id="KKN98841.1"/>
    </source>
</evidence>
<name>A0A0F9XI52_9ZZZZ</name>
<dbReference type="EMBL" id="LAZR01000049">
    <property type="protein sequence ID" value="KKN98841.1"/>
    <property type="molecule type" value="Genomic_DNA"/>
</dbReference>
<sequence>MKSKEIFTLDHEFDRWCDQLLAEKKIDSLAYLRIMHGCGPVWEACRQKCADLCMQNDQKGTAMQIMTNIDGSIDESWMKSHEDSKE</sequence>
<protein>
    <submittedName>
        <fullName evidence="1">Uncharacterized protein</fullName>
    </submittedName>
</protein>
<organism evidence="1">
    <name type="scientific">marine sediment metagenome</name>
    <dbReference type="NCBI Taxonomy" id="412755"/>
    <lineage>
        <taxon>unclassified sequences</taxon>
        <taxon>metagenomes</taxon>
        <taxon>ecological metagenomes</taxon>
    </lineage>
</organism>
<comment type="caution">
    <text evidence="1">The sequence shown here is derived from an EMBL/GenBank/DDBJ whole genome shotgun (WGS) entry which is preliminary data.</text>
</comment>
<dbReference type="AlphaFoldDB" id="A0A0F9XI52"/>
<proteinExistence type="predicted"/>
<accession>A0A0F9XI52</accession>